<dbReference type="EnsemblPlants" id="KQJ97735">
    <property type="protein sequence ID" value="KQJ97735"/>
    <property type="gene ID" value="BRADI_3g32910v3"/>
</dbReference>
<dbReference type="KEGG" id="bdi:100822556"/>
<dbReference type="SMART" id="SM00499">
    <property type="entry name" value="AAI"/>
    <property type="match status" value="1"/>
</dbReference>
<evidence type="ECO:0000259" key="2">
    <source>
        <dbReference type="SMART" id="SM00499"/>
    </source>
</evidence>
<evidence type="ECO:0000313" key="3">
    <source>
        <dbReference type="EMBL" id="KQJ97735.1"/>
    </source>
</evidence>
<evidence type="ECO:0000256" key="1">
    <source>
        <dbReference type="SAM" id="SignalP"/>
    </source>
</evidence>
<reference evidence="3 4" key="1">
    <citation type="journal article" date="2010" name="Nature">
        <title>Genome sequencing and analysis of the model grass Brachypodium distachyon.</title>
        <authorList>
            <consortium name="International Brachypodium Initiative"/>
        </authorList>
    </citation>
    <scope>NUCLEOTIDE SEQUENCE [LARGE SCALE GENOMIC DNA]</scope>
    <source>
        <strain evidence="3 4">Bd21</strain>
    </source>
</reference>
<dbReference type="PANTHER" id="PTHR31731">
    <property type="match status" value="1"/>
</dbReference>
<feature type="signal peptide" evidence="1">
    <location>
        <begin position="1"/>
        <end position="32"/>
    </location>
</feature>
<dbReference type="RefSeq" id="XP_003572054.1">
    <property type="nucleotide sequence ID" value="XM_003572006.1"/>
</dbReference>
<dbReference type="SUPFAM" id="SSF47699">
    <property type="entry name" value="Bifunctional inhibitor/lipid-transfer protein/seed storage 2S albumin"/>
    <property type="match status" value="1"/>
</dbReference>
<sequence length="158" mass="15600">MAAAGKTSSTALAALALTVSLFLLSFAAPSEAAACGKSSPATVPAAVPSGGRGGKCPVNALKLGVCADVLGGLASLLVGDSPAAAASSGSGKKKPCCELVAGLADVDAAVCLCTAVKARVLGVVELYLPVQLRLVNQCGKKIPDGFRCSSYIIDRVRP</sequence>
<dbReference type="EMBL" id="CM000882">
    <property type="protein sequence ID" value="KQJ97735.1"/>
    <property type="molecule type" value="Genomic_DNA"/>
</dbReference>
<dbReference type="eggNOG" id="ENOG502R3IS">
    <property type="taxonomic scope" value="Eukaryota"/>
</dbReference>
<dbReference type="OMA" id="GSGERCC"/>
<dbReference type="Pfam" id="PF14547">
    <property type="entry name" value="Hydrophob_seed"/>
    <property type="match status" value="1"/>
</dbReference>
<dbReference type="InterPro" id="IPR051636">
    <property type="entry name" value="Plant_LTP/defense-related"/>
</dbReference>
<evidence type="ECO:0000313" key="5">
    <source>
        <dbReference type="Proteomes" id="UP000008810"/>
    </source>
</evidence>
<reference evidence="4" key="3">
    <citation type="submission" date="2018-08" db="UniProtKB">
        <authorList>
            <consortium name="EnsemblPlants"/>
        </authorList>
    </citation>
    <scope>IDENTIFICATION</scope>
    <source>
        <strain evidence="4">cv. Bd21</strain>
    </source>
</reference>
<feature type="domain" description="Bifunctional inhibitor/plant lipid transfer protein/seed storage helical" evidence="2">
    <location>
        <begin position="56"/>
        <end position="148"/>
    </location>
</feature>
<dbReference type="Gramene" id="KQJ97735">
    <property type="protein sequence ID" value="KQJ97735"/>
    <property type="gene ID" value="BRADI_3g32910v3"/>
</dbReference>
<evidence type="ECO:0000313" key="4">
    <source>
        <dbReference type="EnsemblPlants" id="KQJ97735"/>
    </source>
</evidence>
<dbReference type="FunCoup" id="I1I603">
    <property type="interactions" value="324"/>
</dbReference>
<dbReference type="GeneID" id="100822556"/>
<keyword evidence="5" id="KW-1185">Reference proteome</keyword>
<dbReference type="InterPro" id="IPR016140">
    <property type="entry name" value="Bifunc_inhib/LTP/seed_store"/>
</dbReference>
<dbReference type="AlphaFoldDB" id="I1I603"/>
<dbReference type="HOGENOM" id="CLU_055715_1_1_1"/>
<dbReference type="CDD" id="cd01958">
    <property type="entry name" value="HPS_like"/>
    <property type="match status" value="1"/>
</dbReference>
<feature type="chain" id="PRO_5014095062" description="Bifunctional inhibitor/plant lipid transfer protein/seed storage helical domain-containing protein" evidence="1">
    <location>
        <begin position="33"/>
        <end position="158"/>
    </location>
</feature>
<dbReference type="InterPro" id="IPR027923">
    <property type="entry name" value="Hydrophob_seed_dom"/>
</dbReference>
<accession>I1I603</accession>
<keyword evidence="1" id="KW-0732">Signal</keyword>
<proteinExistence type="predicted"/>
<dbReference type="STRING" id="15368.I1I603"/>
<dbReference type="Proteomes" id="UP000008810">
    <property type="component" value="Chromosome 3"/>
</dbReference>
<protein>
    <recommendedName>
        <fullName evidence="2">Bifunctional inhibitor/plant lipid transfer protein/seed storage helical domain-containing protein</fullName>
    </recommendedName>
</protein>
<gene>
    <name evidence="4" type="primary">LOC100822556</name>
    <name evidence="3" type="ORF">BRADI_3g32910v3</name>
</gene>
<name>I1I603_BRADI</name>
<organism evidence="3">
    <name type="scientific">Brachypodium distachyon</name>
    <name type="common">Purple false brome</name>
    <name type="synonym">Trachynia distachya</name>
    <dbReference type="NCBI Taxonomy" id="15368"/>
    <lineage>
        <taxon>Eukaryota</taxon>
        <taxon>Viridiplantae</taxon>
        <taxon>Streptophyta</taxon>
        <taxon>Embryophyta</taxon>
        <taxon>Tracheophyta</taxon>
        <taxon>Spermatophyta</taxon>
        <taxon>Magnoliopsida</taxon>
        <taxon>Liliopsida</taxon>
        <taxon>Poales</taxon>
        <taxon>Poaceae</taxon>
        <taxon>BOP clade</taxon>
        <taxon>Pooideae</taxon>
        <taxon>Stipodae</taxon>
        <taxon>Brachypodieae</taxon>
        <taxon>Brachypodium</taxon>
    </lineage>
</organism>
<reference evidence="3" key="2">
    <citation type="submission" date="2017-06" db="EMBL/GenBank/DDBJ databases">
        <title>WGS assembly of Brachypodium distachyon.</title>
        <authorList>
            <consortium name="The International Brachypodium Initiative"/>
            <person name="Lucas S."/>
            <person name="Harmon-Smith M."/>
            <person name="Lail K."/>
            <person name="Tice H."/>
            <person name="Grimwood J."/>
            <person name="Bruce D."/>
            <person name="Barry K."/>
            <person name="Shu S."/>
            <person name="Lindquist E."/>
            <person name="Wang M."/>
            <person name="Pitluck S."/>
            <person name="Vogel J.P."/>
            <person name="Garvin D.F."/>
            <person name="Mockler T.C."/>
            <person name="Schmutz J."/>
            <person name="Rokhsar D."/>
            <person name="Bevan M.W."/>
        </authorList>
    </citation>
    <scope>NUCLEOTIDE SEQUENCE</scope>
    <source>
        <strain evidence="3">Bd21</strain>
    </source>
</reference>
<dbReference type="Gene3D" id="1.10.110.10">
    <property type="entry name" value="Plant lipid-transfer and hydrophobic proteins"/>
    <property type="match status" value="1"/>
</dbReference>
<dbReference type="InterPro" id="IPR036312">
    <property type="entry name" value="Bifun_inhib/LTP/seed_sf"/>
</dbReference>